<organism evidence="1 2">
    <name type="scientific">Bauhinia variegata</name>
    <name type="common">Purple orchid tree</name>
    <name type="synonym">Phanera variegata</name>
    <dbReference type="NCBI Taxonomy" id="167791"/>
    <lineage>
        <taxon>Eukaryota</taxon>
        <taxon>Viridiplantae</taxon>
        <taxon>Streptophyta</taxon>
        <taxon>Embryophyta</taxon>
        <taxon>Tracheophyta</taxon>
        <taxon>Spermatophyta</taxon>
        <taxon>Magnoliopsida</taxon>
        <taxon>eudicotyledons</taxon>
        <taxon>Gunneridae</taxon>
        <taxon>Pentapetalae</taxon>
        <taxon>rosids</taxon>
        <taxon>fabids</taxon>
        <taxon>Fabales</taxon>
        <taxon>Fabaceae</taxon>
        <taxon>Cercidoideae</taxon>
        <taxon>Cercideae</taxon>
        <taxon>Bauhiniinae</taxon>
        <taxon>Bauhinia</taxon>
    </lineage>
</organism>
<accession>A0ACB9PHX0</accession>
<dbReference type="EMBL" id="CM039429">
    <property type="protein sequence ID" value="KAI4347963.1"/>
    <property type="molecule type" value="Genomic_DNA"/>
</dbReference>
<protein>
    <submittedName>
        <fullName evidence="1">Uncharacterized protein</fullName>
    </submittedName>
</protein>
<sequence length="513" mass="58164">MPNGINKKKDDHNSFVPSPISPSLGSFPVHHFTAPNTTYFDERTRGPVKSRRWRKPVLSLPFAMVWALDPGSKYFCKIKSMETTNLSSNPEIAPRGNLDNSAVEKVYDKKYAPLYKAVRRGDLEDVMKFLEAHPEGVNAIISEIEETALHVAVTFEHLHIVKELVNKMQEGDLEWRDQFGETALVTAACTGIIEMAKCMIEKNRNLPMIPTNDGVLPVTHAVISNQKEMARYLYLVTPLEELVPEMGYHGANLLRQCFLSDAIDFSLDLVRRCPGLAIALNEENATLLWYLSNNPSKFPSGGQLLFWERWIYNWIQIEPDTAAKDIRINIERSNAIESNDMTSIVPNKCHGLLHLLVVGIKRIYKLKLTHVMSLEILRITCNEIATLDDLSQLSNIDEFQSLFQAAENGIPEFIIELLNVKPDLLYLRDELGRNFLFHAIQYRQAKVFNLIYGVTSSIRDDLANVIDKSGNTALHMAALLAPSAQLNHITGAALQMQREIQWFKVPAILYYLF</sequence>
<evidence type="ECO:0000313" key="1">
    <source>
        <dbReference type="EMBL" id="KAI4347963.1"/>
    </source>
</evidence>
<name>A0ACB9PHX0_BAUVA</name>
<comment type="caution">
    <text evidence="1">The sequence shown here is derived from an EMBL/GenBank/DDBJ whole genome shotgun (WGS) entry which is preliminary data.</text>
</comment>
<gene>
    <name evidence="1" type="ORF">L6164_008732</name>
</gene>
<reference evidence="1 2" key="1">
    <citation type="journal article" date="2022" name="DNA Res.">
        <title>Chromosomal-level genome assembly of the orchid tree Bauhinia variegata (Leguminosae; Cercidoideae) supports the allotetraploid origin hypothesis of Bauhinia.</title>
        <authorList>
            <person name="Zhong Y."/>
            <person name="Chen Y."/>
            <person name="Zheng D."/>
            <person name="Pang J."/>
            <person name="Liu Y."/>
            <person name="Luo S."/>
            <person name="Meng S."/>
            <person name="Qian L."/>
            <person name="Wei D."/>
            <person name="Dai S."/>
            <person name="Zhou R."/>
        </authorList>
    </citation>
    <scope>NUCLEOTIDE SEQUENCE [LARGE SCALE GENOMIC DNA]</scope>
    <source>
        <strain evidence="1">BV-YZ2020</strain>
    </source>
</reference>
<evidence type="ECO:0000313" key="2">
    <source>
        <dbReference type="Proteomes" id="UP000828941"/>
    </source>
</evidence>
<proteinExistence type="predicted"/>
<keyword evidence="2" id="KW-1185">Reference proteome</keyword>
<dbReference type="Proteomes" id="UP000828941">
    <property type="component" value="Chromosome 4"/>
</dbReference>